<keyword evidence="3" id="KW-1185">Reference proteome</keyword>
<accession>A0ABD2N103</accession>
<comment type="caution">
    <text evidence="2">The sequence shown here is derived from an EMBL/GenBank/DDBJ whole genome shotgun (WGS) entry which is preliminary data.</text>
</comment>
<sequence length="180" mass="20278">MNSTNQIFPPVPSSPTLSDQGSDQAKRGTGGAKNPWVGPGCYNKTKQATTRKIQIATYNVRTLSTNDRLEEIEEQLKDIKWHILGLSEVRRIGEDIVKLKSGHVLFYKGQDNVKRHGVGFLVHSKLAKLVTEYVGISDRIAYVTVRISEEYSMQIVQVYAPTSDYDDDVVESFYEQLHTS</sequence>
<dbReference type="EMBL" id="JABFTP020000042">
    <property type="protein sequence ID" value="KAL3272097.1"/>
    <property type="molecule type" value="Genomic_DNA"/>
</dbReference>
<name>A0ABD2N103_9CUCU</name>
<feature type="region of interest" description="Disordered" evidence="1">
    <location>
        <begin position="1"/>
        <end position="42"/>
    </location>
</feature>
<reference evidence="2 3" key="1">
    <citation type="journal article" date="2021" name="BMC Biol.">
        <title>Horizontally acquired antibacterial genes associated with adaptive radiation of ladybird beetles.</title>
        <authorList>
            <person name="Li H.S."/>
            <person name="Tang X.F."/>
            <person name="Huang Y.H."/>
            <person name="Xu Z.Y."/>
            <person name="Chen M.L."/>
            <person name="Du X.Y."/>
            <person name="Qiu B.Y."/>
            <person name="Chen P.T."/>
            <person name="Zhang W."/>
            <person name="Slipinski A."/>
            <person name="Escalona H.E."/>
            <person name="Waterhouse R.M."/>
            <person name="Zwick A."/>
            <person name="Pang H."/>
        </authorList>
    </citation>
    <scope>NUCLEOTIDE SEQUENCE [LARGE SCALE GENOMIC DNA]</scope>
    <source>
        <strain evidence="2">SYSU2018</strain>
    </source>
</reference>
<evidence type="ECO:0000313" key="3">
    <source>
        <dbReference type="Proteomes" id="UP001516400"/>
    </source>
</evidence>
<feature type="compositionally biased region" description="Polar residues" evidence="1">
    <location>
        <begin position="14"/>
        <end position="23"/>
    </location>
</feature>
<dbReference type="InterPro" id="IPR036691">
    <property type="entry name" value="Endo/exonu/phosph_ase_sf"/>
</dbReference>
<organism evidence="2 3">
    <name type="scientific">Cryptolaemus montrouzieri</name>
    <dbReference type="NCBI Taxonomy" id="559131"/>
    <lineage>
        <taxon>Eukaryota</taxon>
        <taxon>Metazoa</taxon>
        <taxon>Ecdysozoa</taxon>
        <taxon>Arthropoda</taxon>
        <taxon>Hexapoda</taxon>
        <taxon>Insecta</taxon>
        <taxon>Pterygota</taxon>
        <taxon>Neoptera</taxon>
        <taxon>Endopterygota</taxon>
        <taxon>Coleoptera</taxon>
        <taxon>Polyphaga</taxon>
        <taxon>Cucujiformia</taxon>
        <taxon>Coccinelloidea</taxon>
        <taxon>Coccinellidae</taxon>
        <taxon>Scymninae</taxon>
        <taxon>Scymnini</taxon>
        <taxon>Cryptolaemus</taxon>
    </lineage>
</organism>
<proteinExistence type="predicted"/>
<dbReference type="SUPFAM" id="SSF56219">
    <property type="entry name" value="DNase I-like"/>
    <property type="match status" value="1"/>
</dbReference>
<dbReference type="AlphaFoldDB" id="A0ABD2N103"/>
<dbReference type="Proteomes" id="UP001516400">
    <property type="component" value="Unassembled WGS sequence"/>
</dbReference>
<gene>
    <name evidence="2" type="ORF">HHI36_022559</name>
</gene>
<evidence type="ECO:0000313" key="2">
    <source>
        <dbReference type="EMBL" id="KAL3272097.1"/>
    </source>
</evidence>
<dbReference type="Gene3D" id="3.60.10.10">
    <property type="entry name" value="Endonuclease/exonuclease/phosphatase"/>
    <property type="match status" value="1"/>
</dbReference>
<protein>
    <submittedName>
        <fullName evidence="2">Uncharacterized protein</fullName>
    </submittedName>
</protein>
<evidence type="ECO:0000256" key="1">
    <source>
        <dbReference type="SAM" id="MobiDB-lite"/>
    </source>
</evidence>